<dbReference type="Proteomes" id="UP000007110">
    <property type="component" value="Unassembled WGS sequence"/>
</dbReference>
<evidence type="ECO:0000256" key="5">
    <source>
        <dbReference type="ARBA" id="ARBA00023274"/>
    </source>
</evidence>
<keyword evidence="10" id="KW-1185">Reference proteome</keyword>
<keyword evidence="5" id="KW-0687">Ribonucleoprotein</keyword>
<dbReference type="HAMAP" id="MF_00291_B">
    <property type="entry name" value="Ribosomal_uS2_B"/>
    <property type="match status" value="1"/>
</dbReference>
<dbReference type="InterPro" id="IPR001865">
    <property type="entry name" value="Ribosomal_uS2"/>
</dbReference>
<reference evidence="10" key="1">
    <citation type="submission" date="2015-02" db="EMBL/GenBank/DDBJ databases">
        <title>Genome sequencing for Strongylocentrotus purpuratus.</title>
        <authorList>
            <person name="Murali S."/>
            <person name="Liu Y."/>
            <person name="Vee V."/>
            <person name="English A."/>
            <person name="Wang M."/>
            <person name="Skinner E."/>
            <person name="Han Y."/>
            <person name="Muzny D.M."/>
            <person name="Worley K.C."/>
            <person name="Gibbs R.A."/>
        </authorList>
    </citation>
    <scope>NUCLEOTIDE SEQUENCE</scope>
</reference>
<proteinExistence type="inferred from homology"/>
<comment type="subcellular location">
    <subcellularLocation>
        <location evidence="1">Mitochondrion</location>
    </subcellularLocation>
</comment>
<dbReference type="Pfam" id="PF00318">
    <property type="entry name" value="Ribosomal_S2"/>
    <property type="match status" value="2"/>
</dbReference>
<dbReference type="OMA" id="PYIFMEK"/>
<dbReference type="GO" id="GO:0005763">
    <property type="term" value="C:mitochondrial small ribosomal subunit"/>
    <property type="evidence" value="ECO:0000318"/>
    <property type="project" value="GO_Central"/>
</dbReference>
<evidence type="ECO:0000256" key="7">
    <source>
        <dbReference type="ARBA" id="ARBA00071390"/>
    </source>
</evidence>
<evidence type="ECO:0000256" key="4">
    <source>
        <dbReference type="ARBA" id="ARBA00023128"/>
    </source>
</evidence>
<evidence type="ECO:0000313" key="9">
    <source>
        <dbReference type="EnsemblMetazoa" id="XP_030853676"/>
    </source>
</evidence>
<dbReference type="GO" id="GO:0006412">
    <property type="term" value="P:translation"/>
    <property type="evidence" value="ECO:0007669"/>
    <property type="project" value="InterPro"/>
</dbReference>
<dbReference type="RefSeq" id="XP_030853676.1">
    <property type="nucleotide sequence ID" value="XM_030997816.1"/>
</dbReference>
<dbReference type="SUPFAM" id="SSF52313">
    <property type="entry name" value="Ribosomal protein S2"/>
    <property type="match status" value="1"/>
</dbReference>
<sequence length="267" mass="30536">MAAYMMKNSSIWRALIWQQKQMKLSWPDIRVVQLCSHAQPQEVTPESSLEGETRRDTVDESLNHDDFFGVSKLFTRTELFESRVHLGHKEGLLDQRMKKYMIGTRREQCIMDLDQTTPLLNSALNFTANIAYRNGIILFVNRVPQFAHAVEEMARACGEYAHTRHWQKGCFTNAQIQMGPGTRLPDLIIFLNTLNDVFSQHQAVIDAAKMNIPTIAVVDSNCNPNLITYPIPGNDDTPVAVELFMRLFKESVLLGKQKRKELEETPV</sequence>
<dbReference type="CDD" id="cd01425">
    <property type="entry name" value="RPS2"/>
    <property type="match status" value="1"/>
</dbReference>
<dbReference type="GO" id="GO:0003735">
    <property type="term" value="F:structural constituent of ribosome"/>
    <property type="evidence" value="ECO:0000318"/>
    <property type="project" value="GO_Central"/>
</dbReference>
<evidence type="ECO:0000256" key="6">
    <source>
        <dbReference type="ARBA" id="ARBA00059792"/>
    </source>
</evidence>
<dbReference type="CTD" id="51116"/>
<dbReference type="PANTHER" id="PTHR12534">
    <property type="entry name" value="30S RIBOSOMAL PROTEIN S2 PROKARYOTIC AND ORGANELLAR"/>
    <property type="match status" value="1"/>
</dbReference>
<dbReference type="PANTHER" id="PTHR12534:SF0">
    <property type="entry name" value="SMALL RIBOSOMAL SUBUNIT PROTEIN US2M"/>
    <property type="match status" value="1"/>
</dbReference>
<evidence type="ECO:0000256" key="3">
    <source>
        <dbReference type="ARBA" id="ARBA00022980"/>
    </source>
</evidence>
<keyword evidence="3" id="KW-0689">Ribosomal protein</keyword>
<dbReference type="GeneID" id="575077"/>
<dbReference type="GO" id="GO:0005743">
    <property type="term" value="C:mitochondrial inner membrane"/>
    <property type="evidence" value="ECO:0007669"/>
    <property type="project" value="UniProtKB-ARBA"/>
</dbReference>
<dbReference type="AlphaFoldDB" id="A0A7M7PQR5"/>
<dbReference type="InterPro" id="IPR023591">
    <property type="entry name" value="Ribosomal_uS2_flav_dom_sf"/>
</dbReference>
<accession>A0A7M7PQR5</accession>
<organism evidence="9 10">
    <name type="scientific">Strongylocentrotus purpuratus</name>
    <name type="common">Purple sea urchin</name>
    <dbReference type="NCBI Taxonomy" id="7668"/>
    <lineage>
        <taxon>Eukaryota</taxon>
        <taxon>Metazoa</taxon>
        <taxon>Echinodermata</taxon>
        <taxon>Eleutherozoa</taxon>
        <taxon>Echinozoa</taxon>
        <taxon>Echinoidea</taxon>
        <taxon>Euechinoidea</taxon>
        <taxon>Echinacea</taxon>
        <taxon>Camarodonta</taxon>
        <taxon>Echinidea</taxon>
        <taxon>Strongylocentrotidae</taxon>
        <taxon>Strongylocentrotus</taxon>
    </lineage>
</organism>
<dbReference type="KEGG" id="spu:575077"/>
<evidence type="ECO:0000256" key="2">
    <source>
        <dbReference type="ARBA" id="ARBA00006242"/>
    </source>
</evidence>
<evidence type="ECO:0000256" key="8">
    <source>
        <dbReference type="ARBA" id="ARBA00083109"/>
    </source>
</evidence>
<comment type="similarity">
    <text evidence="2">Belongs to the universal ribosomal protein uS2 family.</text>
</comment>
<comment type="function">
    <text evidence="6">Required for mitoribosome formation and stability, and mitochondrial translation.</text>
</comment>
<reference evidence="9" key="2">
    <citation type="submission" date="2021-01" db="UniProtKB">
        <authorList>
            <consortium name="EnsemblMetazoa"/>
        </authorList>
    </citation>
    <scope>IDENTIFICATION</scope>
</reference>
<dbReference type="Gene3D" id="3.40.50.10490">
    <property type="entry name" value="Glucose-6-phosphate isomerase like protein, domain 1"/>
    <property type="match status" value="1"/>
</dbReference>
<dbReference type="OrthoDB" id="2320368at2759"/>
<dbReference type="FunFam" id="3.40.50.10490:FF:000026">
    <property type="entry name" value="28S ribosomal protein S2, mitochondrial"/>
    <property type="match status" value="1"/>
</dbReference>
<protein>
    <recommendedName>
        <fullName evidence="7">Small ribosomal subunit protein uS2m</fullName>
    </recommendedName>
    <alternativeName>
        <fullName evidence="8">28S ribosomal protein S2, mitochondrial</fullName>
    </alternativeName>
</protein>
<keyword evidence="4" id="KW-0496">Mitochondrion</keyword>
<dbReference type="InParanoid" id="A0A7M7PQR5"/>
<name>A0A7M7PQR5_STRPU</name>
<dbReference type="PRINTS" id="PR00395">
    <property type="entry name" value="RIBOSOMALS2"/>
</dbReference>
<evidence type="ECO:0000256" key="1">
    <source>
        <dbReference type="ARBA" id="ARBA00004173"/>
    </source>
</evidence>
<dbReference type="InterPro" id="IPR005706">
    <property type="entry name" value="Ribosomal_uS2_bac/mit/plastid"/>
</dbReference>
<dbReference type="EnsemblMetazoa" id="XM_030997816">
    <property type="protein sequence ID" value="XP_030853676"/>
    <property type="gene ID" value="LOC575077"/>
</dbReference>
<evidence type="ECO:0000313" key="10">
    <source>
        <dbReference type="Proteomes" id="UP000007110"/>
    </source>
</evidence>